<protein>
    <recommendedName>
        <fullName evidence="2">3-hydroxyisobutyryl-CoA hydrolase</fullName>
        <shortName evidence="2">HIB-CoA hydrolase</shortName>
        <shortName evidence="2">HIBYL-CoA-H</shortName>
        <ecNumber evidence="2">3.1.2.4</ecNumber>
    </recommendedName>
    <alternativeName>
        <fullName evidence="2">3-hydroxyisobutyryl-coenzyme A hydrolase</fullName>
    </alternativeName>
</protein>
<sequence length="106" mass="12521">MRLASPLALKISLKSIREGRQAQNIEQCFYEDYNVVSHIFRRTVSNDFYEGTRAKVFDKDNKPKWDPSKVELVSEEMVEQCFRNVNDEEWESLQLPNRSNIIIPKL</sequence>
<evidence type="ECO:0000313" key="5">
    <source>
        <dbReference type="Proteomes" id="UP001341840"/>
    </source>
</evidence>
<comment type="caution">
    <text evidence="4">The sequence shown here is derived from an EMBL/GenBank/DDBJ whole genome shotgun (WGS) entry which is preliminary data.</text>
</comment>
<evidence type="ECO:0000256" key="2">
    <source>
        <dbReference type="RuleBase" id="RU369070"/>
    </source>
</evidence>
<keyword evidence="1 2" id="KW-0378">Hydrolase</keyword>
<feature type="domain" description="Enoyl-CoA hydratase/isomerase" evidence="3">
    <location>
        <begin position="1"/>
        <end position="82"/>
    </location>
</feature>
<dbReference type="EC" id="3.1.2.4" evidence="2"/>
<dbReference type="InterPro" id="IPR045004">
    <property type="entry name" value="ECH_dom"/>
</dbReference>
<dbReference type="PANTHER" id="PTHR43176">
    <property type="entry name" value="3-HYDROXYISOBUTYRYL-COA HYDROLASE-RELATED"/>
    <property type="match status" value="1"/>
</dbReference>
<name>A0ABU6R7P1_9FABA</name>
<gene>
    <name evidence="4" type="ORF">PIB30_016788</name>
</gene>
<dbReference type="EMBL" id="JASCZI010030256">
    <property type="protein sequence ID" value="MED6119988.1"/>
    <property type="molecule type" value="Genomic_DNA"/>
</dbReference>
<comment type="similarity">
    <text evidence="2">Belongs to the enoyl-CoA hydratase/isomerase family.</text>
</comment>
<organism evidence="4 5">
    <name type="scientific">Stylosanthes scabra</name>
    <dbReference type="NCBI Taxonomy" id="79078"/>
    <lineage>
        <taxon>Eukaryota</taxon>
        <taxon>Viridiplantae</taxon>
        <taxon>Streptophyta</taxon>
        <taxon>Embryophyta</taxon>
        <taxon>Tracheophyta</taxon>
        <taxon>Spermatophyta</taxon>
        <taxon>Magnoliopsida</taxon>
        <taxon>eudicotyledons</taxon>
        <taxon>Gunneridae</taxon>
        <taxon>Pentapetalae</taxon>
        <taxon>rosids</taxon>
        <taxon>fabids</taxon>
        <taxon>Fabales</taxon>
        <taxon>Fabaceae</taxon>
        <taxon>Papilionoideae</taxon>
        <taxon>50 kb inversion clade</taxon>
        <taxon>dalbergioids sensu lato</taxon>
        <taxon>Dalbergieae</taxon>
        <taxon>Pterocarpus clade</taxon>
        <taxon>Stylosanthes</taxon>
    </lineage>
</organism>
<dbReference type="PANTHER" id="PTHR43176:SF6">
    <property type="entry name" value="3-HYDROXYISOBUTYRYL-COA HYDROLASE"/>
    <property type="match status" value="1"/>
</dbReference>
<dbReference type="Proteomes" id="UP001341840">
    <property type="component" value="Unassembled WGS sequence"/>
</dbReference>
<evidence type="ECO:0000313" key="4">
    <source>
        <dbReference type="EMBL" id="MED6119988.1"/>
    </source>
</evidence>
<dbReference type="InterPro" id="IPR032259">
    <property type="entry name" value="HIBYL-CoA-H"/>
</dbReference>
<comment type="function">
    <text evidence="2">Hydrolyzes 3-hydroxyisobutyryl-CoA (HIBYL-CoA), a saline catabolite. Has high activity toward isobutyryl-CoA. Could be an isobutyryl-CoA dehydrogenase that functions in valine catabolism.</text>
</comment>
<proteinExistence type="inferred from homology"/>
<keyword evidence="5" id="KW-1185">Reference proteome</keyword>
<comment type="pathway">
    <text evidence="2">Amino-acid degradation; L-valine degradation.</text>
</comment>
<dbReference type="Gene3D" id="3.90.226.10">
    <property type="entry name" value="2-enoyl-CoA Hydratase, Chain A, domain 1"/>
    <property type="match status" value="1"/>
</dbReference>
<dbReference type="Pfam" id="PF16113">
    <property type="entry name" value="ECH_2"/>
    <property type="match status" value="1"/>
</dbReference>
<comment type="catalytic activity">
    <reaction evidence="2">
        <text>3-hydroxy-2-methylpropanoyl-CoA + H2O = 3-hydroxy-2-methylpropanoate + CoA + H(+)</text>
        <dbReference type="Rhea" id="RHEA:20888"/>
        <dbReference type="ChEBI" id="CHEBI:11805"/>
        <dbReference type="ChEBI" id="CHEBI:15377"/>
        <dbReference type="ChEBI" id="CHEBI:15378"/>
        <dbReference type="ChEBI" id="CHEBI:57287"/>
        <dbReference type="ChEBI" id="CHEBI:57340"/>
        <dbReference type="EC" id="3.1.2.4"/>
    </reaction>
</comment>
<evidence type="ECO:0000259" key="3">
    <source>
        <dbReference type="Pfam" id="PF16113"/>
    </source>
</evidence>
<reference evidence="4 5" key="1">
    <citation type="journal article" date="2023" name="Plants (Basel)">
        <title>Bridging the Gap: Combining Genomics and Transcriptomics Approaches to Understand Stylosanthes scabra, an Orphan Legume from the Brazilian Caatinga.</title>
        <authorList>
            <person name="Ferreira-Neto J.R.C."/>
            <person name="da Silva M.D."/>
            <person name="Binneck E."/>
            <person name="de Melo N.F."/>
            <person name="da Silva R.H."/>
            <person name="de Melo A.L.T.M."/>
            <person name="Pandolfi V."/>
            <person name="Bustamante F.O."/>
            <person name="Brasileiro-Vidal A.C."/>
            <person name="Benko-Iseppon A.M."/>
        </authorList>
    </citation>
    <scope>NUCLEOTIDE SEQUENCE [LARGE SCALE GENOMIC DNA]</scope>
    <source>
        <tissue evidence="4">Leaves</tissue>
    </source>
</reference>
<accession>A0ABU6R7P1</accession>
<evidence type="ECO:0000256" key="1">
    <source>
        <dbReference type="ARBA" id="ARBA00022801"/>
    </source>
</evidence>